<dbReference type="GeneID" id="190273"/>
<keyword evidence="3" id="KW-1185">Reference proteome</keyword>
<proteinExistence type="predicted"/>
<evidence type="ECO:0000313" key="2">
    <source>
        <dbReference type="EMBL" id="CCD73841.1"/>
    </source>
</evidence>
<name>Q95XL3_CAEEL</name>
<evidence type="ECO:0000313" key="4">
    <source>
        <dbReference type="WormBase" id="Y54F10BM.7"/>
    </source>
</evidence>
<dbReference type="UCSC" id="Y54F10BM.7">
    <property type="organism name" value="c. elegans"/>
</dbReference>
<dbReference type="Pfam" id="PF01827">
    <property type="entry name" value="FTH"/>
    <property type="match status" value="1"/>
</dbReference>
<dbReference type="PROSITE" id="PS50181">
    <property type="entry name" value="FBOX"/>
    <property type="match status" value="1"/>
</dbReference>
<dbReference type="FunCoup" id="Q95XL3">
    <property type="interactions" value="11"/>
</dbReference>
<dbReference type="HOGENOM" id="CLU_030831_3_1_1"/>
<dbReference type="InterPro" id="IPR002900">
    <property type="entry name" value="DUF38/FTH_CAE_spp"/>
</dbReference>
<dbReference type="AlphaFoldDB" id="Q95XL3"/>
<evidence type="ECO:0000259" key="1">
    <source>
        <dbReference type="PROSITE" id="PS50181"/>
    </source>
</evidence>
<dbReference type="InterPro" id="IPR036047">
    <property type="entry name" value="F-box-like_dom_sf"/>
</dbReference>
<dbReference type="CTD" id="190273"/>
<accession>Q95XL3</accession>
<dbReference type="PANTHER" id="PTHR23015">
    <property type="entry name" value="UNCHARACTERIZED C.ELEGANS PROTEIN"/>
    <property type="match status" value="1"/>
</dbReference>
<dbReference type="WormBase" id="Y54F10BM.7">
    <property type="protein sequence ID" value="CE32989"/>
    <property type="gene ID" value="WBGene00021862"/>
    <property type="gene designation" value="fbxa-48"/>
</dbReference>
<dbReference type="InParanoid" id="Q95XL3"/>
<protein>
    <submittedName>
        <fullName evidence="2">F-box domain-containing protein</fullName>
    </submittedName>
</protein>
<dbReference type="OrthoDB" id="2095648at2759"/>
<dbReference type="SUPFAM" id="SSF81383">
    <property type="entry name" value="F-box domain"/>
    <property type="match status" value="1"/>
</dbReference>
<dbReference type="InterPro" id="IPR040161">
    <property type="entry name" value="FB224"/>
</dbReference>
<dbReference type="AGR" id="WB:WBGene00021862"/>
<reference evidence="2 3" key="1">
    <citation type="journal article" date="1998" name="Science">
        <title>Genome sequence of the nematode C. elegans: a platform for investigating biology.</title>
        <authorList>
            <consortium name="The C. elegans sequencing consortium"/>
            <person name="Sulson J.E."/>
            <person name="Waterston R."/>
        </authorList>
    </citation>
    <scope>NUCLEOTIDE SEQUENCE [LARGE SCALE GENOMIC DNA]</scope>
    <source>
        <strain evidence="2 3">Bristol N2</strain>
    </source>
</reference>
<dbReference type="InterPro" id="IPR001810">
    <property type="entry name" value="F-box_dom"/>
</dbReference>
<feature type="domain" description="F-box" evidence="1">
    <location>
        <begin position="29"/>
        <end position="76"/>
    </location>
</feature>
<dbReference type="PaxDb" id="6239-Y54F10BM.7"/>
<dbReference type="PhylomeDB" id="Q95XL3"/>
<dbReference type="Proteomes" id="UP000001940">
    <property type="component" value="Chromosome III"/>
</dbReference>
<dbReference type="KEGG" id="cel:CELE_Y54F10BM.7"/>
<dbReference type="RefSeq" id="NP_497530.2">
    <property type="nucleotide sequence ID" value="NM_065129.4"/>
</dbReference>
<dbReference type="PANTHER" id="PTHR23015:SF4">
    <property type="entry name" value="DUF38 DOMAIN-CONTAINING PROTEIN-RELATED"/>
    <property type="match status" value="1"/>
</dbReference>
<evidence type="ECO:0000313" key="3">
    <source>
        <dbReference type="Proteomes" id="UP000001940"/>
    </source>
</evidence>
<dbReference type="SMART" id="SM00256">
    <property type="entry name" value="FBOX"/>
    <property type="match status" value="1"/>
</dbReference>
<organism evidence="2 3">
    <name type="scientific">Caenorhabditis elegans</name>
    <dbReference type="NCBI Taxonomy" id="6239"/>
    <lineage>
        <taxon>Eukaryota</taxon>
        <taxon>Metazoa</taxon>
        <taxon>Ecdysozoa</taxon>
        <taxon>Nematoda</taxon>
        <taxon>Chromadorea</taxon>
        <taxon>Rhabditida</taxon>
        <taxon>Rhabditina</taxon>
        <taxon>Rhabditomorpha</taxon>
        <taxon>Rhabditoidea</taxon>
        <taxon>Rhabditidae</taxon>
        <taxon>Peloderinae</taxon>
        <taxon>Caenorhabditis</taxon>
    </lineage>
</organism>
<gene>
    <name evidence="2 4" type="primary">fbxa-48</name>
    <name evidence="2" type="ORF">CELE_Y54F10BM.7</name>
    <name evidence="4" type="ORF">Y54F10BM.7</name>
</gene>
<sequence>MCHNFLNIVPVWFSKLSIFQHTSPQNLKSASLIDLPLDVANQILEKLETFDLLRCRKVCRGLKNAVDQFGVPFETITTYLYDDSLTLILDGFKISYTYAEKSRTTTLVYKDQNKQIKGAETAFKDMKIVLKKVSKLIICNWTSGENKTIIKSFIDFLKPEECFHVKELAFYKFSIDDITYLLSNFDSQKMETIILNGAVQLDQFEQITLLYQWKCAKNFEIWYSRLDSKFILHFSHFQCFTIYKMFNFSTETAVEIRDNLMRKSEFQRCRIYFKKLKLNPIEIAKVFKPDYTGGNEFKLKYSNDNTKFVVQYAEVDSRCSEFFVEKFGRCQL</sequence>
<dbReference type="Bgee" id="WBGene00021862">
    <property type="expression patterns" value="Expressed in adult organism"/>
</dbReference>
<dbReference type="CDD" id="cd22150">
    <property type="entry name" value="F-box_CeFBXA-like"/>
    <property type="match status" value="1"/>
</dbReference>
<dbReference type="EMBL" id="BX284603">
    <property type="protein sequence ID" value="CCD73841.1"/>
    <property type="molecule type" value="Genomic_DNA"/>
</dbReference>
<dbReference type="Pfam" id="PF00646">
    <property type="entry name" value="F-box"/>
    <property type="match status" value="1"/>
</dbReference>